<dbReference type="KEGG" id="mmi:MMAR_5562"/>
<protein>
    <submittedName>
        <fullName evidence="1">Uncharacterized protein</fullName>
    </submittedName>
</protein>
<reference evidence="1 2" key="1">
    <citation type="journal article" date="2008" name="Genome Res.">
        <title>Insights from the complete genome sequence of Mycobacterium marinum on the evolution of Mycobacterium tuberculosis.</title>
        <authorList>
            <person name="Stinear T.P."/>
            <person name="Seemann T."/>
            <person name="Harrison P.F."/>
            <person name="Jenkin G.A."/>
            <person name="Davies J.K."/>
            <person name="Johnson P.D."/>
            <person name="Abdellah Z."/>
            <person name="Arrowsmith C."/>
            <person name="Chillingworth T."/>
            <person name="Churcher C."/>
            <person name="Clarke K."/>
            <person name="Cronin A."/>
            <person name="Davis P."/>
            <person name="Goodhead I."/>
            <person name="Holroyd N."/>
            <person name="Jagels K."/>
            <person name="Lord A."/>
            <person name="Moule S."/>
            <person name="Mungall K."/>
            <person name="Norbertczak H."/>
            <person name="Quail M.A."/>
            <person name="Rabbinowitsch E."/>
            <person name="Walker D."/>
            <person name="White B."/>
            <person name="Whitehead S."/>
            <person name="Small P.L."/>
            <person name="Brosch R."/>
            <person name="Ramakrishnan L."/>
            <person name="Fischbach M.A."/>
            <person name="Parkhill J."/>
            <person name="Cole S.T."/>
        </authorList>
    </citation>
    <scope>NUCLEOTIDE SEQUENCE [LARGE SCALE GENOMIC DNA]</scope>
    <source>
        <strain evidence="2">ATCC BAA-535 / M</strain>
    </source>
</reference>
<dbReference type="HOGENOM" id="CLU_2356715_0_0_11"/>
<proteinExistence type="predicted"/>
<gene>
    <name evidence="1" type="ordered locus">MMAR_5562</name>
</gene>
<organism evidence="1 2">
    <name type="scientific">Mycobacterium marinum (strain ATCC BAA-535 / M)</name>
    <dbReference type="NCBI Taxonomy" id="216594"/>
    <lineage>
        <taxon>Bacteria</taxon>
        <taxon>Bacillati</taxon>
        <taxon>Actinomycetota</taxon>
        <taxon>Actinomycetes</taxon>
        <taxon>Mycobacteriales</taxon>
        <taxon>Mycobacteriaceae</taxon>
        <taxon>Mycobacterium</taxon>
        <taxon>Mycobacterium ulcerans group</taxon>
    </lineage>
</organism>
<dbReference type="EMBL" id="CP000854">
    <property type="protein sequence ID" value="ACC40939.1"/>
    <property type="molecule type" value="Genomic_DNA"/>
</dbReference>
<dbReference type="AlphaFoldDB" id="B2HR53"/>
<name>B2HR53_MYCMM</name>
<dbReference type="eggNOG" id="ENOG503210Q">
    <property type="taxonomic scope" value="Bacteria"/>
</dbReference>
<sequence>MMLAGRHFRGVAGRALVGINTPRSTDPHRDSPSRAISSLNDLVGAQAGIEGRVGGLGLAEKQFNGHVKIPNLRCELPKTEWYFSILFQISLWTRIV</sequence>
<evidence type="ECO:0000313" key="2">
    <source>
        <dbReference type="Proteomes" id="UP000001190"/>
    </source>
</evidence>
<keyword evidence="2" id="KW-1185">Reference proteome</keyword>
<evidence type="ECO:0000313" key="1">
    <source>
        <dbReference type="EMBL" id="ACC40939.1"/>
    </source>
</evidence>
<accession>B2HR53</accession>
<dbReference type="Proteomes" id="UP000001190">
    <property type="component" value="Chromosome"/>
</dbReference>